<evidence type="ECO:0000313" key="5">
    <source>
        <dbReference type="Proteomes" id="UP001597052"/>
    </source>
</evidence>
<dbReference type="RefSeq" id="WP_256395260.1">
    <property type="nucleotide sequence ID" value="NZ_JANHDJ010000002.1"/>
</dbReference>
<feature type="domain" description="HTH bat-type" evidence="3">
    <location>
        <begin position="154"/>
        <end position="205"/>
    </location>
</feature>
<protein>
    <submittedName>
        <fullName evidence="4">Helix-turn-helix domain-containing protein</fullName>
    </submittedName>
</protein>
<evidence type="ECO:0000313" key="4">
    <source>
        <dbReference type="EMBL" id="MFD1642370.1"/>
    </source>
</evidence>
<proteinExistence type="predicted"/>
<dbReference type="AlphaFoldDB" id="A0ABD6D985"/>
<dbReference type="PANTHER" id="PTHR34236">
    <property type="entry name" value="DIMETHYL SULFOXIDE REDUCTASE TRANSCRIPTIONAL ACTIVATOR"/>
    <property type="match status" value="1"/>
</dbReference>
<dbReference type="Pfam" id="PF04967">
    <property type="entry name" value="HTH_10"/>
    <property type="match status" value="1"/>
</dbReference>
<dbReference type="EMBL" id="JBHUDM010000002">
    <property type="protein sequence ID" value="MFD1642370.1"/>
    <property type="molecule type" value="Genomic_DNA"/>
</dbReference>
<evidence type="ECO:0000259" key="3">
    <source>
        <dbReference type="Pfam" id="PF04967"/>
    </source>
</evidence>
<sequence>MAGELISARFRMPIPDGVWTKEVSMSFPEARFRLLAGVPTDEEAMCLGEVIGDKAAAAGEAIRDHSEIVDYDELYTDAQRTIAQYKGTKRPFFDLFGSTSLPPEFPTVARNGTVEFDVTVTREQFEQLGAVLEDRGVAYELVSVVRDRESESVLTERQRECLSVALGAGYFQVPRECTLADVAERLGVDKSTASKTIRRGAARVLEWFLIGQRSHTDPQLP</sequence>
<name>A0ABD6D985_9EURY</name>
<accession>A0ABD6D985</accession>
<reference evidence="4 5" key="1">
    <citation type="journal article" date="2019" name="Int. J. Syst. Evol. Microbiol.">
        <title>The Global Catalogue of Microorganisms (GCM) 10K type strain sequencing project: providing services to taxonomists for standard genome sequencing and annotation.</title>
        <authorList>
            <consortium name="The Broad Institute Genomics Platform"/>
            <consortium name="The Broad Institute Genome Sequencing Center for Infectious Disease"/>
            <person name="Wu L."/>
            <person name="Ma J."/>
        </authorList>
    </citation>
    <scope>NUCLEOTIDE SEQUENCE [LARGE SCALE GENOMIC DNA]</scope>
    <source>
        <strain evidence="4 5">CGMCC 1.10593</strain>
    </source>
</reference>
<dbReference type="InterPro" id="IPR007050">
    <property type="entry name" value="HTH_bacterioopsin"/>
</dbReference>
<keyword evidence="5" id="KW-1185">Reference proteome</keyword>
<evidence type="ECO:0000256" key="1">
    <source>
        <dbReference type="ARBA" id="ARBA00023015"/>
    </source>
</evidence>
<evidence type="ECO:0000256" key="2">
    <source>
        <dbReference type="ARBA" id="ARBA00023163"/>
    </source>
</evidence>
<dbReference type="Proteomes" id="UP001597052">
    <property type="component" value="Unassembled WGS sequence"/>
</dbReference>
<keyword evidence="2" id="KW-0804">Transcription</keyword>
<gene>
    <name evidence="4" type="ORF">ACFSBW_10850</name>
</gene>
<dbReference type="PANTHER" id="PTHR34236:SF1">
    <property type="entry name" value="DIMETHYL SULFOXIDE REDUCTASE TRANSCRIPTIONAL ACTIVATOR"/>
    <property type="match status" value="1"/>
</dbReference>
<comment type="caution">
    <text evidence="4">The sequence shown here is derived from an EMBL/GenBank/DDBJ whole genome shotgun (WGS) entry which is preliminary data.</text>
</comment>
<keyword evidence="1" id="KW-0805">Transcription regulation</keyword>
<organism evidence="4 5">
    <name type="scientific">Halohasta litorea</name>
    <dbReference type="NCBI Taxonomy" id="869891"/>
    <lineage>
        <taxon>Archaea</taxon>
        <taxon>Methanobacteriati</taxon>
        <taxon>Methanobacteriota</taxon>
        <taxon>Stenosarchaea group</taxon>
        <taxon>Halobacteria</taxon>
        <taxon>Halobacteriales</taxon>
        <taxon>Haloferacaceae</taxon>
        <taxon>Halohasta</taxon>
    </lineage>
</organism>